<keyword evidence="9 11" id="KW-0665">Pyrimidine biosynthesis</keyword>
<feature type="binding site" evidence="11">
    <location>
        <position position="77"/>
    </location>
    <ligand>
        <name>ATP</name>
        <dbReference type="ChEBI" id="CHEBI:30616"/>
    </ligand>
</feature>
<evidence type="ECO:0000313" key="14">
    <source>
        <dbReference type="Proteomes" id="UP001162030"/>
    </source>
</evidence>
<dbReference type="InterPro" id="IPR015963">
    <property type="entry name" value="Uridylate_kinase_bac"/>
</dbReference>
<dbReference type="SUPFAM" id="SSF53633">
    <property type="entry name" value="Carbamate kinase-like"/>
    <property type="match status" value="1"/>
</dbReference>
<evidence type="ECO:0000313" key="13">
    <source>
        <dbReference type="EMBL" id="CAI8909998.1"/>
    </source>
</evidence>
<evidence type="ECO:0000256" key="10">
    <source>
        <dbReference type="ARBA" id="ARBA00047767"/>
    </source>
</evidence>
<dbReference type="GO" id="GO:0033862">
    <property type="term" value="F:UMP kinase activity"/>
    <property type="evidence" value="ECO:0007669"/>
    <property type="project" value="UniProtKB-EC"/>
</dbReference>
<evidence type="ECO:0000256" key="6">
    <source>
        <dbReference type="ARBA" id="ARBA00022741"/>
    </source>
</evidence>
<dbReference type="Gene3D" id="3.40.1160.10">
    <property type="entry name" value="Acetylglutamate kinase-like"/>
    <property type="match status" value="1"/>
</dbReference>
<evidence type="ECO:0000259" key="12">
    <source>
        <dbReference type="Pfam" id="PF00696"/>
    </source>
</evidence>
<gene>
    <name evidence="11 13" type="primary">pyrH</name>
    <name evidence="13" type="ORF">MSZNOR_3620</name>
</gene>
<evidence type="ECO:0000256" key="8">
    <source>
        <dbReference type="ARBA" id="ARBA00022840"/>
    </source>
</evidence>
<feature type="binding site" evidence="11">
    <location>
        <position position="189"/>
    </location>
    <ligand>
        <name>ATP</name>
        <dbReference type="ChEBI" id="CHEBI:30616"/>
    </ligand>
</feature>
<dbReference type="InterPro" id="IPR001048">
    <property type="entry name" value="Asp/Glu/Uridylate_kinase"/>
</dbReference>
<feature type="binding site" evidence="11">
    <location>
        <begin position="153"/>
        <end position="160"/>
    </location>
    <ligand>
        <name>UMP</name>
        <dbReference type="ChEBI" id="CHEBI:57865"/>
    </ligand>
</feature>
<evidence type="ECO:0000256" key="2">
    <source>
        <dbReference type="ARBA" id="ARBA00004791"/>
    </source>
</evidence>
<evidence type="ECO:0000256" key="1">
    <source>
        <dbReference type="ARBA" id="ARBA00004496"/>
    </source>
</evidence>
<dbReference type="NCBIfam" id="TIGR02075">
    <property type="entry name" value="pyrH_bact"/>
    <property type="match status" value="1"/>
</dbReference>
<reference evidence="13 14" key="1">
    <citation type="submission" date="2023-03" db="EMBL/GenBank/DDBJ databases">
        <authorList>
            <person name="Pearce D."/>
        </authorList>
    </citation>
    <scope>NUCLEOTIDE SEQUENCE [LARGE SCALE GENOMIC DNA]</scope>
    <source>
        <strain evidence="13">Msz</strain>
    </source>
</reference>
<evidence type="ECO:0000256" key="9">
    <source>
        <dbReference type="ARBA" id="ARBA00022975"/>
    </source>
</evidence>
<comment type="pathway">
    <text evidence="2 11">Pyrimidine metabolism; CTP biosynthesis via de novo pathway; UDP from UMP (UMPK route): step 1/1.</text>
</comment>
<dbReference type="HAMAP" id="MF_01220_B">
    <property type="entry name" value="PyrH_B"/>
    <property type="match status" value="1"/>
</dbReference>
<organism evidence="13 14">
    <name type="scientific">Methylocaldum szegediense</name>
    <dbReference type="NCBI Taxonomy" id="73780"/>
    <lineage>
        <taxon>Bacteria</taxon>
        <taxon>Pseudomonadati</taxon>
        <taxon>Pseudomonadota</taxon>
        <taxon>Gammaproteobacteria</taxon>
        <taxon>Methylococcales</taxon>
        <taxon>Methylococcaceae</taxon>
        <taxon>Methylocaldum</taxon>
    </lineage>
</organism>
<feature type="binding site" evidence="11">
    <location>
        <position position="73"/>
    </location>
    <ligand>
        <name>ATP</name>
        <dbReference type="ChEBI" id="CHEBI:30616"/>
    </ligand>
</feature>
<name>A0ABM9I5R8_9GAMM</name>
<comment type="activity regulation">
    <text evidence="11">Allosterically activated by GTP. Inhibited by UTP.</text>
</comment>
<dbReference type="CDD" id="cd04254">
    <property type="entry name" value="AAK_UMPK-PyrH-Ec"/>
    <property type="match status" value="1"/>
</dbReference>
<comment type="caution">
    <text evidence="11">Lacks conserved residue(s) required for the propagation of feature annotation.</text>
</comment>
<comment type="subcellular location">
    <subcellularLocation>
        <location evidence="1 11">Cytoplasm</location>
    </subcellularLocation>
</comment>
<comment type="catalytic activity">
    <reaction evidence="10 11">
        <text>UMP + ATP = UDP + ADP</text>
        <dbReference type="Rhea" id="RHEA:24400"/>
        <dbReference type="ChEBI" id="CHEBI:30616"/>
        <dbReference type="ChEBI" id="CHEBI:57865"/>
        <dbReference type="ChEBI" id="CHEBI:58223"/>
        <dbReference type="ChEBI" id="CHEBI:456216"/>
        <dbReference type="EC" id="2.7.4.22"/>
    </reaction>
</comment>
<keyword evidence="11" id="KW-0021">Allosteric enzyme</keyword>
<feature type="region of interest" description="Involved in allosteric activation by GTP" evidence="11">
    <location>
        <begin position="38"/>
        <end position="43"/>
    </location>
</feature>
<accession>A0ABM9I5R8</accession>
<feature type="binding site" evidence="11">
    <location>
        <position position="180"/>
    </location>
    <ligand>
        <name>ATP</name>
        <dbReference type="ChEBI" id="CHEBI:30616"/>
    </ligand>
</feature>
<sequence length="257" mass="28159">MPSLGFVDYIIDDIRVEPMGAPRYSRILLKLSGEALMGDQGSGIDPQTVKRLALEINDLCRIGVQIGLVIGGGNIIRGSEKASEGLDRVTGDYMGMLATVLNALAMQDALENLGQPVRVMSALKINQICEDYIRRRAVRHLEKGRVVIFAAGTGNPFFTTDSAASLRAIEINAELLIKATKVEGVYSADPLKDPNARFYPRLTYDEALDQRLNVMDATALVLCRDHNMPLRVMNVFEPGAVMRVVLGEDIGSLIQNR</sequence>
<evidence type="ECO:0000256" key="11">
    <source>
        <dbReference type="HAMAP-Rule" id="MF_01220"/>
    </source>
</evidence>
<dbReference type="PANTHER" id="PTHR42833">
    <property type="entry name" value="URIDYLATE KINASE"/>
    <property type="match status" value="1"/>
</dbReference>
<dbReference type="InterPro" id="IPR011817">
    <property type="entry name" value="Uridylate_kinase"/>
</dbReference>
<keyword evidence="14" id="KW-1185">Reference proteome</keyword>
<keyword evidence="5 11" id="KW-0808">Transferase</keyword>
<dbReference type="PANTHER" id="PTHR42833:SF4">
    <property type="entry name" value="URIDYLATE KINASE PUMPKIN, CHLOROPLASTIC"/>
    <property type="match status" value="1"/>
</dbReference>
<evidence type="ECO:0000256" key="4">
    <source>
        <dbReference type="ARBA" id="ARBA00022490"/>
    </source>
</evidence>
<dbReference type="Pfam" id="PF00696">
    <property type="entry name" value="AA_kinase"/>
    <property type="match status" value="1"/>
</dbReference>
<dbReference type="EMBL" id="OX458333">
    <property type="protein sequence ID" value="CAI8909998.1"/>
    <property type="molecule type" value="Genomic_DNA"/>
</dbReference>
<comment type="subunit">
    <text evidence="11">Homohexamer.</text>
</comment>
<comment type="similarity">
    <text evidence="3 11">Belongs to the UMP kinase family.</text>
</comment>
<keyword evidence="8 11" id="KW-0067">ATP-binding</keyword>
<evidence type="ECO:0000256" key="7">
    <source>
        <dbReference type="ARBA" id="ARBA00022777"/>
    </source>
</evidence>
<keyword evidence="4 11" id="KW-0963">Cytoplasm</keyword>
<feature type="binding site" evidence="11">
    <location>
        <position position="92"/>
    </location>
    <ligand>
        <name>UMP</name>
        <dbReference type="ChEBI" id="CHEBI:57865"/>
    </ligand>
</feature>
<proteinExistence type="inferred from homology"/>
<dbReference type="EC" id="2.7.4.22" evidence="11"/>
<feature type="binding site" evidence="11">
    <location>
        <begin position="30"/>
        <end position="33"/>
    </location>
    <ligand>
        <name>ATP</name>
        <dbReference type="ChEBI" id="CHEBI:30616"/>
    </ligand>
</feature>
<feature type="binding site" evidence="11">
    <location>
        <position position="72"/>
    </location>
    <ligand>
        <name>UMP</name>
        <dbReference type="ChEBI" id="CHEBI:57865"/>
    </ligand>
</feature>
<keyword evidence="6 11" id="KW-0547">Nucleotide-binding</keyword>
<comment type="function">
    <text evidence="11">Catalyzes the reversible phosphorylation of UMP to UDP.</text>
</comment>
<protein>
    <recommendedName>
        <fullName evidence="11">Uridylate kinase</fullName>
        <shortName evidence="11">UK</shortName>
        <ecNumber evidence="11">2.7.4.22</ecNumber>
    </recommendedName>
    <alternativeName>
        <fullName evidence="11">Uridine monophosphate kinase</fullName>
        <shortName evidence="11">UMP kinase</shortName>
        <shortName evidence="11">UMPK</shortName>
    </alternativeName>
</protein>
<dbReference type="PIRSF" id="PIRSF005650">
    <property type="entry name" value="Uridylate_kin"/>
    <property type="match status" value="1"/>
</dbReference>
<evidence type="ECO:0000256" key="5">
    <source>
        <dbReference type="ARBA" id="ARBA00022679"/>
    </source>
</evidence>
<dbReference type="InterPro" id="IPR036393">
    <property type="entry name" value="AceGlu_kinase-like_sf"/>
</dbReference>
<evidence type="ECO:0000256" key="3">
    <source>
        <dbReference type="ARBA" id="ARBA00007614"/>
    </source>
</evidence>
<keyword evidence="7 11" id="KW-0418">Kinase</keyword>
<feature type="binding site" evidence="11">
    <location>
        <position position="186"/>
    </location>
    <ligand>
        <name>ATP</name>
        <dbReference type="ChEBI" id="CHEBI:30616"/>
    </ligand>
</feature>
<dbReference type="Proteomes" id="UP001162030">
    <property type="component" value="Chromosome"/>
</dbReference>
<feature type="domain" description="Aspartate/glutamate/uridylate kinase" evidence="12">
    <location>
        <begin position="26"/>
        <end position="234"/>
    </location>
</feature>